<dbReference type="InterPro" id="IPR027417">
    <property type="entry name" value="P-loop_NTPase"/>
</dbReference>
<dbReference type="Pfam" id="PF06689">
    <property type="entry name" value="zf-C4_ClpX"/>
    <property type="match status" value="1"/>
</dbReference>
<comment type="function">
    <text evidence="6">ATP-dependent specificity component of the Clp protease. It directs the protease to specific substrates. Can perform chaperone functions in the absence of ClpP.</text>
</comment>
<dbReference type="HAMAP" id="MF_00175">
    <property type="entry name" value="ClpX"/>
    <property type="match status" value="1"/>
</dbReference>
<evidence type="ECO:0000256" key="4">
    <source>
        <dbReference type="ARBA" id="ARBA00022840"/>
    </source>
</evidence>
<comment type="caution">
    <text evidence="9">The sequence shown here is derived from an EMBL/GenBank/DDBJ whole genome shotgun (WGS) entry which is preliminary data.</text>
</comment>
<name>A0A3D8PZN5_9BACI</name>
<gene>
    <name evidence="6" type="primary">clpX</name>
    <name evidence="9" type="ORF">CWR45_01880</name>
</gene>
<dbReference type="CDD" id="cd19497">
    <property type="entry name" value="RecA-like_ClpX"/>
    <property type="match status" value="1"/>
</dbReference>
<keyword evidence="3 6" id="KW-0862">Zinc</keyword>
<dbReference type="SMART" id="SM00994">
    <property type="entry name" value="zf-C4_ClpX"/>
    <property type="match status" value="1"/>
</dbReference>
<keyword evidence="4 6" id="KW-0067">ATP-binding</keyword>
<dbReference type="InterPro" id="IPR046425">
    <property type="entry name" value="ClpX_bact"/>
</dbReference>
<dbReference type="OrthoDB" id="9804062at2"/>
<keyword evidence="1 6" id="KW-0479">Metal-binding</keyword>
<dbReference type="PANTHER" id="PTHR48102">
    <property type="entry name" value="ATP-DEPENDENT CLP PROTEASE ATP-BINDING SUBUNIT CLPX-LIKE, MITOCHONDRIAL-RELATED"/>
    <property type="match status" value="1"/>
</dbReference>
<dbReference type="InterPro" id="IPR003959">
    <property type="entry name" value="ATPase_AAA_core"/>
</dbReference>
<dbReference type="Gene3D" id="6.20.220.10">
    <property type="entry name" value="ClpX chaperone, C4-type zinc finger domain"/>
    <property type="match status" value="1"/>
</dbReference>
<dbReference type="EMBL" id="PIOD01000002">
    <property type="protein sequence ID" value="RDW21646.1"/>
    <property type="molecule type" value="Genomic_DNA"/>
</dbReference>
<dbReference type="InterPro" id="IPR003593">
    <property type="entry name" value="AAA+_ATPase"/>
</dbReference>
<dbReference type="PANTHER" id="PTHR48102:SF7">
    <property type="entry name" value="ATP-DEPENDENT CLP PROTEASE ATP-BINDING SUBUNIT CLPX-LIKE, MITOCHONDRIAL"/>
    <property type="match status" value="1"/>
</dbReference>
<dbReference type="NCBIfam" id="TIGR00382">
    <property type="entry name" value="clpX"/>
    <property type="match status" value="1"/>
</dbReference>
<dbReference type="InterPro" id="IPR050052">
    <property type="entry name" value="ATP-dep_Clp_protease_ClpX"/>
</dbReference>
<dbReference type="GO" id="GO:0005524">
    <property type="term" value="F:ATP binding"/>
    <property type="evidence" value="ECO:0007669"/>
    <property type="project" value="UniProtKB-UniRule"/>
</dbReference>
<keyword evidence="9" id="KW-0378">Hydrolase</keyword>
<dbReference type="SMART" id="SM01086">
    <property type="entry name" value="ClpB_D2-small"/>
    <property type="match status" value="1"/>
</dbReference>
<feature type="binding site" evidence="6 7">
    <location>
        <position position="16"/>
    </location>
    <ligand>
        <name>Zn(2+)</name>
        <dbReference type="ChEBI" id="CHEBI:29105"/>
    </ligand>
</feature>
<dbReference type="GO" id="GO:0008270">
    <property type="term" value="F:zinc ion binding"/>
    <property type="evidence" value="ECO:0007669"/>
    <property type="project" value="UniProtKB-UniRule"/>
</dbReference>
<evidence type="ECO:0000256" key="2">
    <source>
        <dbReference type="ARBA" id="ARBA00022741"/>
    </source>
</evidence>
<dbReference type="GO" id="GO:0046983">
    <property type="term" value="F:protein dimerization activity"/>
    <property type="evidence" value="ECO:0007669"/>
    <property type="project" value="UniProtKB-UniRule"/>
</dbReference>
<feature type="binding site" evidence="6">
    <location>
        <begin position="117"/>
        <end position="124"/>
    </location>
    <ligand>
        <name>ATP</name>
        <dbReference type="ChEBI" id="CHEBI:30616"/>
    </ligand>
</feature>
<dbReference type="FunFam" id="3.40.50.300:FF:000005">
    <property type="entry name" value="ATP-dependent Clp protease ATP-binding subunit ClpX"/>
    <property type="match status" value="1"/>
</dbReference>
<dbReference type="GO" id="GO:0051603">
    <property type="term" value="P:proteolysis involved in protein catabolic process"/>
    <property type="evidence" value="ECO:0007669"/>
    <property type="project" value="TreeGrafter"/>
</dbReference>
<evidence type="ECO:0000256" key="3">
    <source>
        <dbReference type="ARBA" id="ARBA00022833"/>
    </source>
</evidence>
<keyword evidence="2 6" id="KW-0547">Nucleotide-binding</keyword>
<dbReference type="GO" id="GO:0008233">
    <property type="term" value="F:peptidase activity"/>
    <property type="evidence" value="ECO:0007669"/>
    <property type="project" value="UniProtKB-KW"/>
</dbReference>
<organism evidence="9 10">
    <name type="scientific">Oceanobacillus chungangensis</name>
    <dbReference type="NCBI Taxonomy" id="1229152"/>
    <lineage>
        <taxon>Bacteria</taxon>
        <taxon>Bacillati</taxon>
        <taxon>Bacillota</taxon>
        <taxon>Bacilli</taxon>
        <taxon>Bacillales</taxon>
        <taxon>Bacillaceae</taxon>
        <taxon>Oceanobacillus</taxon>
    </lineage>
</organism>
<evidence type="ECO:0000256" key="5">
    <source>
        <dbReference type="ARBA" id="ARBA00023186"/>
    </source>
</evidence>
<evidence type="ECO:0000313" key="10">
    <source>
        <dbReference type="Proteomes" id="UP000256520"/>
    </source>
</evidence>
<dbReference type="GO" id="GO:0009376">
    <property type="term" value="C:HslUV protease complex"/>
    <property type="evidence" value="ECO:0007669"/>
    <property type="project" value="TreeGrafter"/>
</dbReference>
<dbReference type="GO" id="GO:0016887">
    <property type="term" value="F:ATP hydrolysis activity"/>
    <property type="evidence" value="ECO:0007669"/>
    <property type="project" value="InterPro"/>
</dbReference>
<accession>A0A3D8PZN5</accession>
<dbReference type="SUPFAM" id="SSF57716">
    <property type="entry name" value="Glucocorticoid receptor-like (DNA-binding domain)"/>
    <property type="match status" value="1"/>
</dbReference>
<protein>
    <recommendedName>
        <fullName evidence="6">ATP-dependent Clp protease ATP-binding subunit ClpX</fullName>
    </recommendedName>
</protein>
<dbReference type="InterPro" id="IPR059188">
    <property type="entry name" value="Znf_CLPX-like"/>
</dbReference>
<dbReference type="PROSITE" id="PS51902">
    <property type="entry name" value="CLPX_ZB"/>
    <property type="match status" value="1"/>
</dbReference>
<sequence>MFKFNEEKGQLKCSFCGKSQDQVRKLVAGPGVYICDECIELCTEIVEEELGTEEEMELKEIPKPKEICDILDDYVIGQEQAKKSLSVAVYNHYKRINSPKTTDDVELSKSNIAMIGPTGSGKTLLAQTLARIINVPFAMADATSLTEAGYVGEDVENILLKLIQAADYDVEKAEKGIIYIDEIDKVARKSENPSITRDVSGEGVQQALLKILEGTVASVPPQGGRKHPHQEFIQIDTTNILFIVGGAFDGIDQVIKRRLGKKVIGFGSNEQEELGMDELLSKVLPEDLLRYGLIPEFIGRIPIIGSLMPLDEDALIQILTQPKNALVKQYQKLFEMDNVELEFEDDSLSEIAKKAIERKTGARGLRSIIEGIMLEVMFELPSRDDIEKCIITKETVTEEDGSPTLVFRDGTIQAGNAKHPKESA</sequence>
<proteinExistence type="inferred from homology"/>
<keyword evidence="9" id="KW-0645">Protease</keyword>
<dbReference type="GO" id="GO:0140662">
    <property type="term" value="F:ATP-dependent protein folding chaperone"/>
    <property type="evidence" value="ECO:0007669"/>
    <property type="project" value="InterPro"/>
</dbReference>
<dbReference type="Gene3D" id="3.40.50.300">
    <property type="entry name" value="P-loop containing nucleotide triphosphate hydrolases"/>
    <property type="match status" value="1"/>
</dbReference>
<dbReference type="SUPFAM" id="SSF52540">
    <property type="entry name" value="P-loop containing nucleoside triphosphate hydrolases"/>
    <property type="match status" value="1"/>
</dbReference>
<comment type="similarity">
    <text evidence="6 7">Belongs to the ClpX chaperone family.</text>
</comment>
<evidence type="ECO:0000259" key="8">
    <source>
        <dbReference type="PROSITE" id="PS51902"/>
    </source>
</evidence>
<dbReference type="SMART" id="SM00382">
    <property type="entry name" value="AAA"/>
    <property type="match status" value="1"/>
</dbReference>
<dbReference type="GO" id="GO:0051301">
    <property type="term" value="P:cell division"/>
    <property type="evidence" value="ECO:0007669"/>
    <property type="project" value="TreeGrafter"/>
</dbReference>
<keyword evidence="5 6" id="KW-0143">Chaperone</keyword>
<dbReference type="InterPro" id="IPR019489">
    <property type="entry name" value="Clp_ATPase_C"/>
</dbReference>
<dbReference type="InterPro" id="IPR038366">
    <property type="entry name" value="Znf_CppX_C4_sf"/>
</dbReference>
<comment type="subunit">
    <text evidence="6">Component of the ClpX-ClpP complex. Forms a hexameric ring that, in the presence of ATP, binds to fourteen ClpP subunits assembled into a disk-like structure with a central cavity, resembling the structure of eukaryotic proteasomes.</text>
</comment>
<dbReference type="Gene3D" id="1.10.8.60">
    <property type="match status" value="1"/>
</dbReference>
<keyword evidence="10" id="KW-1185">Reference proteome</keyword>
<evidence type="ECO:0000256" key="7">
    <source>
        <dbReference type="PROSITE-ProRule" id="PRU01250"/>
    </source>
</evidence>
<evidence type="ECO:0000256" key="1">
    <source>
        <dbReference type="ARBA" id="ARBA00022723"/>
    </source>
</evidence>
<dbReference type="Pfam" id="PF10431">
    <property type="entry name" value="ClpB_D2-small"/>
    <property type="match status" value="1"/>
</dbReference>
<dbReference type="FunFam" id="1.10.8.60:FF:000002">
    <property type="entry name" value="ATP-dependent Clp protease ATP-binding subunit ClpX"/>
    <property type="match status" value="1"/>
</dbReference>
<feature type="binding site" evidence="6 7">
    <location>
        <position position="35"/>
    </location>
    <ligand>
        <name>Zn(2+)</name>
        <dbReference type="ChEBI" id="CHEBI:29105"/>
    </ligand>
</feature>
<reference evidence="10" key="1">
    <citation type="submission" date="2017-11" db="EMBL/GenBank/DDBJ databases">
        <authorList>
            <person name="Zhu W."/>
        </authorList>
    </citation>
    <scope>NUCLEOTIDE SEQUENCE [LARGE SCALE GENOMIC DNA]</scope>
    <source>
        <strain evidence="10">CAU 1051</strain>
    </source>
</reference>
<dbReference type="GO" id="GO:0051082">
    <property type="term" value="F:unfolded protein binding"/>
    <property type="evidence" value="ECO:0007669"/>
    <property type="project" value="UniProtKB-UniRule"/>
</dbReference>
<feature type="domain" description="ClpX-type ZB" evidence="8">
    <location>
        <begin position="1"/>
        <end position="54"/>
    </location>
</feature>
<dbReference type="Proteomes" id="UP000256520">
    <property type="component" value="Unassembled WGS sequence"/>
</dbReference>
<dbReference type="NCBIfam" id="NF003745">
    <property type="entry name" value="PRK05342.1"/>
    <property type="match status" value="1"/>
</dbReference>
<dbReference type="InterPro" id="IPR004487">
    <property type="entry name" value="Clp_protease_ATP-bd_su_ClpX"/>
</dbReference>
<feature type="binding site" evidence="6 7">
    <location>
        <position position="38"/>
    </location>
    <ligand>
        <name>Zn(2+)</name>
        <dbReference type="ChEBI" id="CHEBI:29105"/>
    </ligand>
</feature>
<dbReference type="Pfam" id="PF07724">
    <property type="entry name" value="AAA_2"/>
    <property type="match status" value="1"/>
</dbReference>
<feature type="binding site" evidence="6 7">
    <location>
        <position position="13"/>
    </location>
    <ligand>
        <name>Zn(2+)</name>
        <dbReference type="ChEBI" id="CHEBI:29105"/>
    </ligand>
</feature>
<dbReference type="RefSeq" id="WP_115748103.1">
    <property type="nucleotide sequence ID" value="NZ_PIOD01000002.1"/>
</dbReference>
<evidence type="ECO:0000313" key="9">
    <source>
        <dbReference type="EMBL" id="RDW21646.1"/>
    </source>
</evidence>
<dbReference type="InterPro" id="IPR010603">
    <property type="entry name" value="Znf_CppX_C4"/>
</dbReference>
<evidence type="ECO:0000256" key="6">
    <source>
        <dbReference type="HAMAP-Rule" id="MF_00175"/>
    </source>
</evidence>
<dbReference type="AlphaFoldDB" id="A0A3D8PZN5"/>